<evidence type="ECO:0000256" key="1">
    <source>
        <dbReference type="SAM" id="MobiDB-lite"/>
    </source>
</evidence>
<proteinExistence type="predicted"/>
<evidence type="ECO:0000313" key="4">
    <source>
        <dbReference type="Proteomes" id="UP000728647"/>
    </source>
</evidence>
<keyword evidence="5" id="KW-1185">Reference proteome</keyword>
<dbReference type="AlphaFoldDB" id="A0A8J8GJF6"/>
<reference evidence="2 5" key="1">
    <citation type="submission" date="2020-06" db="EMBL/GenBank/DDBJ databases">
        <title>Haloterrigena sp. nov., an extremely halophilic archaeon isolated from a saline sediment.</title>
        <authorList>
            <person name="Liu B.-B."/>
        </authorList>
    </citation>
    <scope>NUCLEOTIDE SEQUENCE</scope>
    <source>
        <strain evidence="2">SYSU A121-1</strain>
        <strain evidence="3 5">SYSU A558-1</strain>
    </source>
</reference>
<name>A0A8J8GJF6_9EURY</name>
<feature type="region of interest" description="Disordered" evidence="1">
    <location>
        <begin position="1"/>
        <end position="48"/>
    </location>
</feature>
<dbReference type="EMBL" id="JABUQZ010000001">
    <property type="protein sequence ID" value="NUC70714.1"/>
    <property type="molecule type" value="Genomic_DNA"/>
</dbReference>
<dbReference type="Proteomes" id="UP001016761">
    <property type="component" value="Unassembled WGS sequence"/>
</dbReference>
<accession>A0A8J8GJF6</accession>
<evidence type="ECO:0000313" key="3">
    <source>
        <dbReference type="EMBL" id="NUC70714.1"/>
    </source>
</evidence>
<organism evidence="2 4">
    <name type="scientific">Haloterrigena gelatinilytica</name>
    <dbReference type="NCBI Taxonomy" id="2741724"/>
    <lineage>
        <taxon>Archaea</taxon>
        <taxon>Methanobacteriati</taxon>
        <taxon>Methanobacteriota</taxon>
        <taxon>Stenosarchaea group</taxon>
        <taxon>Halobacteria</taxon>
        <taxon>Halobacteriales</taxon>
        <taxon>Natrialbaceae</taxon>
        <taxon>Haloterrigena</taxon>
    </lineage>
</organism>
<dbReference type="OrthoDB" id="170516at2157"/>
<protein>
    <submittedName>
        <fullName evidence="2">Uncharacterized protein</fullName>
    </submittedName>
</protein>
<dbReference type="RefSeq" id="WP_174678800.1">
    <property type="nucleotide sequence ID" value="NZ_JABUQZ010000001.1"/>
</dbReference>
<evidence type="ECO:0000313" key="5">
    <source>
        <dbReference type="Proteomes" id="UP001016761"/>
    </source>
</evidence>
<comment type="caution">
    <text evidence="2">The sequence shown here is derived from an EMBL/GenBank/DDBJ whole genome shotgun (WGS) entry which is preliminary data.</text>
</comment>
<evidence type="ECO:0000313" key="2">
    <source>
        <dbReference type="EMBL" id="NUB89439.1"/>
    </source>
</evidence>
<dbReference type="EMBL" id="JABURA010000001">
    <property type="protein sequence ID" value="NUB89439.1"/>
    <property type="molecule type" value="Genomic_DNA"/>
</dbReference>
<dbReference type="Proteomes" id="UP000728647">
    <property type="component" value="Unassembled WGS sequence"/>
</dbReference>
<gene>
    <name evidence="2" type="ORF">HT576_00130</name>
    <name evidence="3" type="ORF">HTZ84_00030</name>
</gene>
<sequence>MSTQRLQTRPEPEPQPNHIDARTPPASSERADSRTAVERSPQTFSHRNTAQLQNLMDEFNTAFAATGDSASGS</sequence>